<dbReference type="OrthoDB" id="10280292at2759"/>
<gene>
    <name evidence="1" type="ORF">Bca52824_072298</name>
</gene>
<name>A0A8X7Q7P0_BRACI</name>
<comment type="caution">
    <text evidence="1">The sequence shown here is derived from an EMBL/GenBank/DDBJ whole genome shotgun (WGS) entry which is preliminary data.</text>
</comment>
<proteinExistence type="predicted"/>
<accession>A0A8X7Q7P0</accession>
<evidence type="ECO:0000313" key="2">
    <source>
        <dbReference type="Proteomes" id="UP000886595"/>
    </source>
</evidence>
<evidence type="ECO:0000313" key="1">
    <source>
        <dbReference type="EMBL" id="KAG2265219.1"/>
    </source>
</evidence>
<dbReference type="EMBL" id="JAAMPC010000014">
    <property type="protein sequence ID" value="KAG2265219.1"/>
    <property type="molecule type" value="Genomic_DNA"/>
</dbReference>
<evidence type="ECO:0008006" key="3">
    <source>
        <dbReference type="Google" id="ProtNLM"/>
    </source>
</evidence>
<dbReference type="Proteomes" id="UP000886595">
    <property type="component" value="Unassembled WGS sequence"/>
</dbReference>
<protein>
    <recommendedName>
        <fullName evidence="3">RNase H type-1 domain-containing protein</fullName>
    </recommendedName>
</protein>
<reference evidence="1 2" key="1">
    <citation type="submission" date="2020-02" db="EMBL/GenBank/DDBJ databases">
        <authorList>
            <person name="Ma Q."/>
            <person name="Huang Y."/>
            <person name="Song X."/>
            <person name="Pei D."/>
        </authorList>
    </citation>
    <scope>NUCLEOTIDE SEQUENCE [LARGE SCALE GENOMIC DNA]</scope>
    <source>
        <strain evidence="1">Sxm20200214</strain>
        <tissue evidence="1">Leaf</tissue>
    </source>
</reference>
<keyword evidence="2" id="KW-1185">Reference proteome</keyword>
<organism evidence="1 2">
    <name type="scientific">Brassica carinata</name>
    <name type="common">Ethiopian mustard</name>
    <name type="synonym">Abyssinian cabbage</name>
    <dbReference type="NCBI Taxonomy" id="52824"/>
    <lineage>
        <taxon>Eukaryota</taxon>
        <taxon>Viridiplantae</taxon>
        <taxon>Streptophyta</taxon>
        <taxon>Embryophyta</taxon>
        <taxon>Tracheophyta</taxon>
        <taxon>Spermatophyta</taxon>
        <taxon>Magnoliopsida</taxon>
        <taxon>eudicotyledons</taxon>
        <taxon>Gunneridae</taxon>
        <taxon>Pentapetalae</taxon>
        <taxon>rosids</taxon>
        <taxon>malvids</taxon>
        <taxon>Brassicales</taxon>
        <taxon>Brassicaceae</taxon>
        <taxon>Brassiceae</taxon>
        <taxon>Brassica</taxon>
    </lineage>
</organism>
<sequence>MELEEEKVVSVTVPCSLQNVPVGWVQCEFAMDWASRGESMGASWIVKDEKGKVLEHSRRAFVEVGSLTEAKLQLWLWVLESMRSLKKKKVRFVSSFGDLIEAIEKPSFWPALQFEVGEIKRELQAFEAWELRIGSWNTIRCAFFIAQSVRNLGLTQSYVAAGHPRWLDHIYANDRSASGGN</sequence>
<dbReference type="AlphaFoldDB" id="A0A8X7Q7P0"/>